<evidence type="ECO:0000259" key="10">
    <source>
        <dbReference type="PROSITE" id="PS50071"/>
    </source>
</evidence>
<comment type="subcellular location">
    <subcellularLocation>
        <location evidence="1 8">Nucleus</location>
    </subcellularLocation>
</comment>
<dbReference type="GO" id="GO:0006355">
    <property type="term" value="P:regulation of DNA-templated transcription"/>
    <property type="evidence" value="ECO:0007669"/>
    <property type="project" value="InterPro"/>
</dbReference>
<evidence type="ECO:0000256" key="8">
    <source>
        <dbReference type="PROSITE-ProRule" id="PRU00108"/>
    </source>
</evidence>
<dbReference type="EMBL" id="JABFUD020000021">
    <property type="protein sequence ID" value="KAI5063066.1"/>
    <property type="molecule type" value="Genomic_DNA"/>
</dbReference>
<dbReference type="PROSITE" id="PS50071">
    <property type="entry name" value="HOMEOBOX_2"/>
    <property type="match status" value="1"/>
</dbReference>
<dbReference type="CDD" id="cd00086">
    <property type="entry name" value="homeodomain"/>
    <property type="match status" value="1"/>
</dbReference>
<dbReference type="InterPro" id="IPR009057">
    <property type="entry name" value="Homeodomain-like_sf"/>
</dbReference>
<dbReference type="Proteomes" id="UP000886520">
    <property type="component" value="Chromosome 21"/>
</dbReference>
<dbReference type="PANTHER" id="PTHR11850">
    <property type="entry name" value="HOMEOBOX PROTEIN TRANSCRIPTION FACTORS"/>
    <property type="match status" value="1"/>
</dbReference>
<evidence type="ECO:0000256" key="9">
    <source>
        <dbReference type="SAM" id="Coils"/>
    </source>
</evidence>
<dbReference type="SUPFAM" id="SSF46689">
    <property type="entry name" value="Homeodomain-like"/>
    <property type="match status" value="1"/>
</dbReference>
<dbReference type="InterPro" id="IPR008422">
    <property type="entry name" value="KN_HD"/>
</dbReference>
<dbReference type="Pfam" id="PF07526">
    <property type="entry name" value="POX"/>
    <property type="match status" value="1"/>
</dbReference>
<evidence type="ECO:0000256" key="2">
    <source>
        <dbReference type="ARBA" id="ARBA00006454"/>
    </source>
</evidence>
<feature type="coiled-coil region" evidence="9">
    <location>
        <begin position="125"/>
        <end position="152"/>
    </location>
</feature>
<dbReference type="Gene3D" id="1.10.10.60">
    <property type="entry name" value="Homeodomain-like"/>
    <property type="match status" value="1"/>
</dbReference>
<organism evidence="11 12">
    <name type="scientific">Adiantum capillus-veneris</name>
    <name type="common">Maidenhair fern</name>
    <dbReference type="NCBI Taxonomy" id="13818"/>
    <lineage>
        <taxon>Eukaryota</taxon>
        <taxon>Viridiplantae</taxon>
        <taxon>Streptophyta</taxon>
        <taxon>Embryophyta</taxon>
        <taxon>Tracheophyta</taxon>
        <taxon>Polypodiopsida</taxon>
        <taxon>Polypodiidae</taxon>
        <taxon>Polypodiales</taxon>
        <taxon>Pteridineae</taxon>
        <taxon>Pteridaceae</taxon>
        <taxon>Vittarioideae</taxon>
        <taxon>Adiantum</taxon>
    </lineage>
</organism>
<dbReference type="InterPro" id="IPR001356">
    <property type="entry name" value="HD"/>
</dbReference>
<evidence type="ECO:0000256" key="3">
    <source>
        <dbReference type="ARBA" id="ARBA00023015"/>
    </source>
</evidence>
<feature type="DNA-binding region" description="Homeobox" evidence="8">
    <location>
        <begin position="237"/>
        <end position="299"/>
    </location>
</feature>
<evidence type="ECO:0000256" key="1">
    <source>
        <dbReference type="ARBA" id="ARBA00004123"/>
    </source>
</evidence>
<dbReference type="InterPro" id="IPR006563">
    <property type="entry name" value="POX_dom"/>
</dbReference>
<keyword evidence="7 8" id="KW-0539">Nucleus</keyword>
<dbReference type="InterPro" id="IPR050224">
    <property type="entry name" value="TALE_homeobox"/>
</dbReference>
<dbReference type="GO" id="GO:0003677">
    <property type="term" value="F:DNA binding"/>
    <property type="evidence" value="ECO:0007669"/>
    <property type="project" value="UniProtKB-UniRule"/>
</dbReference>
<feature type="domain" description="Homeobox" evidence="10">
    <location>
        <begin position="235"/>
        <end position="298"/>
    </location>
</feature>
<dbReference type="SMART" id="SM00574">
    <property type="entry name" value="POX"/>
    <property type="match status" value="1"/>
</dbReference>
<keyword evidence="9" id="KW-0175">Coiled coil</keyword>
<protein>
    <recommendedName>
        <fullName evidence="10">Homeobox domain-containing protein</fullName>
    </recommendedName>
</protein>
<evidence type="ECO:0000256" key="6">
    <source>
        <dbReference type="ARBA" id="ARBA00023163"/>
    </source>
</evidence>
<name>A0A9D4U7S5_ADICA</name>
<comment type="similarity">
    <text evidence="2">Belongs to the TALE/BELL homeobox family.</text>
</comment>
<dbReference type="OrthoDB" id="10056939at2759"/>
<evidence type="ECO:0000256" key="5">
    <source>
        <dbReference type="ARBA" id="ARBA00023155"/>
    </source>
</evidence>
<dbReference type="AlphaFoldDB" id="A0A9D4U7S5"/>
<sequence>MFSQPSISPLLPIVDGAAGALARYIQPEDLSLGRKSSDFLSLDLTYSRSGPVSVLRTSKYLKPAQQLLEEFCNVKQETNSTASDSSARSAVLEGAKEISHYSKVESSAAKLQLSAEDRCYLQMRKARLVGMVEELDRRYQRYQDQMQLIITSFESATGMSAAVPYTALARKLISRQFRALRDAIGEHIKVACRSLGDDISSVPVLNKGETPRLRILDQRLRHHRTLQQVGMLHQTQSWRPQRGLPERSVAVLRAWLFEHFLHPYPKDSEKLMLARLTGLTRSQVANWFINARVRLWKPMVEQMYAEESKENEFQDAAEGSVAVQNGQLDHMDYTGSDGHFGKGDMVQAKDNSGARHNHDVENSEHLSYNSGNSTMSYNRMMTPRHGVSLTLGLQHSSSSTEFPLHPNYNPNQHFNVQAASAEDVNYTFV</sequence>
<dbReference type="GO" id="GO:0005634">
    <property type="term" value="C:nucleus"/>
    <property type="evidence" value="ECO:0007669"/>
    <property type="project" value="UniProtKB-SubCell"/>
</dbReference>
<comment type="caution">
    <text evidence="11">The sequence shown here is derived from an EMBL/GenBank/DDBJ whole genome shotgun (WGS) entry which is preliminary data.</text>
</comment>
<keyword evidence="3" id="KW-0805">Transcription regulation</keyword>
<evidence type="ECO:0000313" key="11">
    <source>
        <dbReference type="EMBL" id="KAI5063066.1"/>
    </source>
</evidence>
<gene>
    <name evidence="11" type="ORF">GOP47_0021613</name>
</gene>
<evidence type="ECO:0000313" key="12">
    <source>
        <dbReference type="Proteomes" id="UP000886520"/>
    </source>
</evidence>
<keyword evidence="6" id="KW-0804">Transcription</keyword>
<accession>A0A9D4U7S5</accession>
<dbReference type="Pfam" id="PF05920">
    <property type="entry name" value="Homeobox_KN"/>
    <property type="match status" value="1"/>
</dbReference>
<evidence type="ECO:0000256" key="7">
    <source>
        <dbReference type="ARBA" id="ARBA00023242"/>
    </source>
</evidence>
<evidence type="ECO:0000256" key="4">
    <source>
        <dbReference type="ARBA" id="ARBA00023125"/>
    </source>
</evidence>
<keyword evidence="5 8" id="KW-0371">Homeobox</keyword>
<reference evidence="11" key="1">
    <citation type="submission" date="2021-01" db="EMBL/GenBank/DDBJ databases">
        <title>Adiantum capillus-veneris genome.</title>
        <authorList>
            <person name="Fang Y."/>
            <person name="Liao Q."/>
        </authorList>
    </citation>
    <scope>NUCLEOTIDE SEQUENCE</scope>
    <source>
        <strain evidence="11">H3</strain>
        <tissue evidence="11">Leaf</tissue>
    </source>
</reference>
<dbReference type="SMART" id="SM00389">
    <property type="entry name" value="HOX"/>
    <property type="match status" value="1"/>
</dbReference>
<keyword evidence="12" id="KW-1185">Reference proteome</keyword>
<proteinExistence type="inferred from homology"/>
<keyword evidence="4 8" id="KW-0238">DNA-binding</keyword>